<comment type="caution">
    <text evidence="1">The sequence shown here is derived from an EMBL/GenBank/DDBJ whole genome shotgun (WGS) entry which is preliminary data.</text>
</comment>
<gene>
    <name evidence="1" type="ORF">Taro_023743</name>
</gene>
<dbReference type="Proteomes" id="UP000652761">
    <property type="component" value="Unassembled WGS sequence"/>
</dbReference>
<dbReference type="EMBL" id="NMUH01001308">
    <property type="protein sequence ID" value="MQL91145.1"/>
    <property type="molecule type" value="Genomic_DNA"/>
</dbReference>
<evidence type="ECO:0000313" key="2">
    <source>
        <dbReference type="Proteomes" id="UP000652761"/>
    </source>
</evidence>
<evidence type="ECO:0000313" key="1">
    <source>
        <dbReference type="EMBL" id="MQL91145.1"/>
    </source>
</evidence>
<name>A0A843V5I7_COLES</name>
<keyword evidence="2" id="KW-1185">Reference proteome</keyword>
<organism evidence="1 2">
    <name type="scientific">Colocasia esculenta</name>
    <name type="common">Wild taro</name>
    <name type="synonym">Arum esculentum</name>
    <dbReference type="NCBI Taxonomy" id="4460"/>
    <lineage>
        <taxon>Eukaryota</taxon>
        <taxon>Viridiplantae</taxon>
        <taxon>Streptophyta</taxon>
        <taxon>Embryophyta</taxon>
        <taxon>Tracheophyta</taxon>
        <taxon>Spermatophyta</taxon>
        <taxon>Magnoliopsida</taxon>
        <taxon>Liliopsida</taxon>
        <taxon>Araceae</taxon>
        <taxon>Aroideae</taxon>
        <taxon>Colocasieae</taxon>
        <taxon>Colocasia</taxon>
    </lineage>
</organism>
<reference evidence="1" key="1">
    <citation type="submission" date="2017-07" db="EMBL/GenBank/DDBJ databases">
        <title>Taro Niue Genome Assembly and Annotation.</title>
        <authorList>
            <person name="Atibalentja N."/>
            <person name="Keating K."/>
            <person name="Fields C.J."/>
        </authorList>
    </citation>
    <scope>NUCLEOTIDE SEQUENCE</scope>
    <source>
        <strain evidence="1">Niue_2</strain>
        <tissue evidence="1">Leaf</tissue>
    </source>
</reference>
<protein>
    <submittedName>
        <fullName evidence="1">Uncharacterized protein</fullName>
    </submittedName>
</protein>
<proteinExistence type="predicted"/>
<sequence>MLMLLGGSPAAQGS</sequence>
<accession>A0A843V5I7</accession>